<feature type="domain" description="PI-PLC Y-box" evidence="1">
    <location>
        <begin position="2"/>
        <end position="26"/>
    </location>
</feature>
<dbReference type="InterPro" id="IPR001192">
    <property type="entry name" value="PI-PLC_fam"/>
</dbReference>
<evidence type="ECO:0000313" key="2">
    <source>
        <dbReference type="EMBL" id="KAL0188478.1"/>
    </source>
</evidence>
<organism evidence="2 3">
    <name type="scientific">Cirrhinus mrigala</name>
    <name type="common">Mrigala</name>
    <dbReference type="NCBI Taxonomy" id="683832"/>
    <lineage>
        <taxon>Eukaryota</taxon>
        <taxon>Metazoa</taxon>
        <taxon>Chordata</taxon>
        <taxon>Craniata</taxon>
        <taxon>Vertebrata</taxon>
        <taxon>Euteleostomi</taxon>
        <taxon>Actinopterygii</taxon>
        <taxon>Neopterygii</taxon>
        <taxon>Teleostei</taxon>
        <taxon>Ostariophysi</taxon>
        <taxon>Cypriniformes</taxon>
        <taxon>Cyprinidae</taxon>
        <taxon>Labeoninae</taxon>
        <taxon>Labeonini</taxon>
        <taxon>Cirrhinus</taxon>
    </lineage>
</organism>
<dbReference type="InterPro" id="IPR001711">
    <property type="entry name" value="PLipase_C_Pinositol-sp_Y"/>
</dbReference>
<dbReference type="EMBL" id="JAMKFB020000007">
    <property type="protein sequence ID" value="KAL0188478.1"/>
    <property type="molecule type" value="Genomic_DNA"/>
</dbReference>
<dbReference type="Gene3D" id="3.20.20.190">
    <property type="entry name" value="Phosphatidylinositol (PI) phosphodiesterase"/>
    <property type="match status" value="1"/>
</dbReference>
<dbReference type="PANTHER" id="PTHR10336:SF11">
    <property type="entry name" value="1-PHOSPHATIDYLINOSITOL 4,5-BISPHOSPHATE PHOSPHODIESTERASE BETA-3"/>
    <property type="match status" value="1"/>
</dbReference>
<dbReference type="AlphaFoldDB" id="A0ABD0QRX6"/>
<dbReference type="Proteomes" id="UP001529510">
    <property type="component" value="Unassembled WGS sequence"/>
</dbReference>
<dbReference type="InterPro" id="IPR017946">
    <property type="entry name" value="PLC-like_Pdiesterase_TIM-brl"/>
</dbReference>
<name>A0ABD0QRX6_CIRMR</name>
<reference evidence="2 3" key="1">
    <citation type="submission" date="2024-05" db="EMBL/GenBank/DDBJ databases">
        <title>Genome sequencing and assembly of Indian major carp, Cirrhinus mrigala (Hamilton, 1822).</title>
        <authorList>
            <person name="Mohindra V."/>
            <person name="Chowdhury L.M."/>
            <person name="Lal K."/>
            <person name="Jena J.K."/>
        </authorList>
    </citation>
    <scope>NUCLEOTIDE SEQUENCE [LARGE SCALE GENOMIC DNA]</scope>
    <source>
        <strain evidence="2">CM1030</strain>
        <tissue evidence="2">Blood</tissue>
    </source>
</reference>
<accession>A0ABD0QRX6</accession>
<protein>
    <recommendedName>
        <fullName evidence="1">PI-PLC Y-box domain-containing protein</fullName>
    </recommendedName>
</protein>
<feature type="non-terminal residue" evidence="2">
    <location>
        <position position="1"/>
    </location>
</feature>
<gene>
    <name evidence="2" type="ORF">M9458_015577</name>
</gene>
<sequence>LAMQLNMGVFEYNGRCGYLLKPEFMRRTDKHFDPFTMDIVDGIVANTVKVK</sequence>
<proteinExistence type="predicted"/>
<comment type="caution">
    <text evidence="2">The sequence shown here is derived from an EMBL/GenBank/DDBJ whole genome shotgun (WGS) entry which is preliminary data.</text>
</comment>
<evidence type="ECO:0000313" key="3">
    <source>
        <dbReference type="Proteomes" id="UP001529510"/>
    </source>
</evidence>
<feature type="non-terminal residue" evidence="2">
    <location>
        <position position="51"/>
    </location>
</feature>
<dbReference type="PANTHER" id="PTHR10336">
    <property type="entry name" value="PHOSPHOINOSITIDE-SPECIFIC PHOSPHOLIPASE C FAMILY PROTEIN"/>
    <property type="match status" value="1"/>
</dbReference>
<evidence type="ECO:0000259" key="1">
    <source>
        <dbReference type="PROSITE" id="PS50008"/>
    </source>
</evidence>
<keyword evidence="3" id="KW-1185">Reference proteome</keyword>
<dbReference type="SUPFAM" id="SSF51695">
    <property type="entry name" value="PLC-like phosphodiesterases"/>
    <property type="match status" value="1"/>
</dbReference>
<dbReference type="PROSITE" id="PS50008">
    <property type="entry name" value="PIPLC_Y_DOMAIN"/>
    <property type="match status" value="1"/>
</dbReference>